<accession>A0A7S3K2Q0</accession>
<proteinExistence type="predicted"/>
<feature type="region of interest" description="Disordered" evidence="1">
    <location>
        <begin position="1063"/>
        <end position="1140"/>
    </location>
</feature>
<gene>
    <name evidence="2" type="ORF">ALAG00032_LOCUS11555</name>
</gene>
<evidence type="ECO:0008006" key="3">
    <source>
        <dbReference type="Google" id="ProtNLM"/>
    </source>
</evidence>
<protein>
    <recommendedName>
        <fullName evidence="3">Chorein N-terminal domain-containing protein</fullName>
    </recommendedName>
</protein>
<feature type="compositionally biased region" description="Basic and acidic residues" evidence="1">
    <location>
        <begin position="1063"/>
        <end position="1076"/>
    </location>
</feature>
<feature type="compositionally biased region" description="Low complexity" evidence="1">
    <location>
        <begin position="388"/>
        <end position="405"/>
    </location>
</feature>
<feature type="compositionally biased region" description="Basic and acidic residues" evidence="1">
    <location>
        <begin position="1085"/>
        <end position="1105"/>
    </location>
</feature>
<dbReference type="EMBL" id="HBIJ01017373">
    <property type="protein sequence ID" value="CAE0370776.1"/>
    <property type="molecule type" value="Transcribed_RNA"/>
</dbReference>
<reference evidence="2" key="1">
    <citation type="submission" date="2021-01" db="EMBL/GenBank/DDBJ databases">
        <authorList>
            <person name="Corre E."/>
            <person name="Pelletier E."/>
            <person name="Niang G."/>
            <person name="Scheremetjew M."/>
            <person name="Finn R."/>
            <person name="Kale V."/>
            <person name="Holt S."/>
            <person name="Cochrane G."/>
            <person name="Meng A."/>
            <person name="Brown T."/>
            <person name="Cohen L."/>
        </authorList>
    </citation>
    <scope>NUCLEOTIDE SEQUENCE</scope>
    <source>
        <strain evidence="2">CCMP1510</strain>
    </source>
</reference>
<feature type="compositionally biased region" description="Acidic residues" evidence="1">
    <location>
        <begin position="412"/>
        <end position="421"/>
    </location>
</feature>
<evidence type="ECO:0000256" key="1">
    <source>
        <dbReference type="SAM" id="MobiDB-lite"/>
    </source>
</evidence>
<evidence type="ECO:0000313" key="2">
    <source>
        <dbReference type="EMBL" id="CAE0370776.1"/>
    </source>
</evidence>
<feature type="compositionally biased region" description="Low complexity" evidence="1">
    <location>
        <begin position="1111"/>
        <end position="1127"/>
    </location>
</feature>
<feature type="region of interest" description="Disordered" evidence="1">
    <location>
        <begin position="375"/>
        <end position="434"/>
    </location>
</feature>
<sequence length="1215" mass="135494">MLTYLLEKFVRRLCGRWLRKFSSDQVNITMGGRMEFSDLWLETEELKKMILPFDIIGAHAAELIIDVPLSSSGTLYIRICDVDMYAKATNYEIVEAEAARRALEIAINLYWTNYLRAPQGADATSEPAALAETIASVVKSAKIEINRIHVRLASTSPRFALADNQGFAIQWGFIIESICISSDSQKEEDPEHEHHRVYKDVDVKNIRLYCRPFHESQEDNNNNIEQAIAEQKIYAMRDEIWQESISTARRGWFSAATESEKKKKLIMKKIINGEQISIKSMHINAEASLEAIADAIREIPAISSCVTIAAMPEFSLPWLAEFSLDIHTHSVHGSISSLFVSVLLDAQRRLERSHAARQDVACRVLGRGRIIGPTAASAKGLPQRPKRLSSLGSESSSSSSSSLSSNPGEQELFVDDDESEHVEDPRTPELELEQQQNTFSSIPVGISRRLWAKARAAFFRDSFHKQRAQIWRRWFREWVIAGRYVAVRKLLAPHLRCGVFRSEGEAYYELNETCCVTRGGKFYVHPAQLSHSERVSAQELLANTTQNYLCDESQAMRESVISTGGKSSKRVDPRTAVALYAEQLYLDAILPANIAAALRAIARRHTRASKDSSALAFARKYALEKPCLVFAPIAGENLPISYVMSSELRVDVELLADDETIIASGRCEHASSDGFRFKPSRLASKAQHIPAWNADDECPIDSFLELPLLSTQTQCSLRIKLIDRGGPFESVVAISKRPYPRIELDINRPWIQLHDSSERQSCWSSISGKPKPLDLRLQLESSDDPNTCFCLEVAASYCLGRDAPVARKSLQSMLIDRRAEQKRNGTRPRQRLTTLNSVKFQVTDISLALDDHLQFKASSVQGESARGIHLSAAPVHAPAGTGEGSVLAAVSRFLLRLFSSPAENGALLWQARDAIFTSMHNGKTSIIKFNKCVRGTSITIDKEETQNDKIDGYDDHFIIVAGPDGNLMTDVDRRPVPWLPPEAAPGTTFFPVVNFFFPGGIYELIDTSNETHRFELQVASADAGLDACTTPALYAFGRAPLIPLLFTLAKELPYKEATTPFQKKEKEAAAMQEEGKVSISIPTPLEEREVSTPITRQKDQREEKSSTTVPTPQSESLLLQEELSTPQKVPPSSCSSEHVGSHPRIIEFTCQELGVAARDDTSQSTRNTDDQQEKQINNTHTQDINNQISQSNIPEPQPEQVEFTCLKVMSACSVM</sequence>
<name>A0A7S3K2Q0_9STRA</name>
<dbReference type="AlphaFoldDB" id="A0A7S3K2Q0"/>
<organism evidence="2">
    <name type="scientific">Aureoumbra lagunensis</name>
    <dbReference type="NCBI Taxonomy" id="44058"/>
    <lineage>
        <taxon>Eukaryota</taxon>
        <taxon>Sar</taxon>
        <taxon>Stramenopiles</taxon>
        <taxon>Ochrophyta</taxon>
        <taxon>Pelagophyceae</taxon>
        <taxon>Pelagomonadales</taxon>
        <taxon>Aureoumbra</taxon>
    </lineage>
</organism>